<proteinExistence type="predicted"/>
<evidence type="ECO:0000313" key="3">
    <source>
        <dbReference type="EMBL" id="KGN41646.1"/>
    </source>
</evidence>
<dbReference type="InterPro" id="IPR047057">
    <property type="entry name" value="MerR_fam"/>
</dbReference>
<dbReference type="RefSeq" id="WP_035935665.1">
    <property type="nucleotide sequence ID" value="NZ_AVPL01000014.1"/>
</dbReference>
<keyword evidence="1" id="KW-0238">DNA-binding</keyword>
<evidence type="ECO:0000259" key="2">
    <source>
        <dbReference type="PROSITE" id="PS50937"/>
    </source>
</evidence>
<evidence type="ECO:0000256" key="1">
    <source>
        <dbReference type="ARBA" id="ARBA00023125"/>
    </source>
</evidence>
<dbReference type="OrthoDB" id="5242095at2"/>
<dbReference type="STRING" id="1385519.N801_06485"/>
<dbReference type="EMBL" id="AVPL01000014">
    <property type="protein sequence ID" value="KGN41646.1"/>
    <property type="molecule type" value="Genomic_DNA"/>
</dbReference>
<dbReference type="Proteomes" id="UP000030013">
    <property type="component" value="Unassembled WGS sequence"/>
</dbReference>
<comment type="caution">
    <text evidence="3">The sequence shown here is derived from an EMBL/GenBank/DDBJ whole genome shotgun (WGS) entry which is preliminary data.</text>
</comment>
<organism evidence="3 4">
    <name type="scientific">Knoellia aerolata DSM 18566</name>
    <dbReference type="NCBI Taxonomy" id="1385519"/>
    <lineage>
        <taxon>Bacteria</taxon>
        <taxon>Bacillati</taxon>
        <taxon>Actinomycetota</taxon>
        <taxon>Actinomycetes</taxon>
        <taxon>Micrococcales</taxon>
        <taxon>Intrasporangiaceae</taxon>
        <taxon>Knoellia</taxon>
    </lineage>
</organism>
<dbReference type="PROSITE" id="PS50937">
    <property type="entry name" value="HTH_MERR_2"/>
    <property type="match status" value="1"/>
</dbReference>
<gene>
    <name evidence="3" type="ORF">N801_06485</name>
</gene>
<dbReference type="eggNOG" id="COG0789">
    <property type="taxonomic scope" value="Bacteria"/>
</dbReference>
<dbReference type="InterPro" id="IPR000551">
    <property type="entry name" value="MerR-type_HTH_dom"/>
</dbReference>
<dbReference type="PANTHER" id="PTHR30204:SF98">
    <property type="entry name" value="HTH-TYPE TRANSCRIPTIONAL REGULATOR ADHR"/>
    <property type="match status" value="1"/>
</dbReference>
<dbReference type="PRINTS" id="PR00040">
    <property type="entry name" value="HTHMERR"/>
</dbReference>
<keyword evidence="4" id="KW-1185">Reference proteome</keyword>
<evidence type="ECO:0000313" key="4">
    <source>
        <dbReference type="Proteomes" id="UP000030013"/>
    </source>
</evidence>
<accession>A0A0A0K1H8</accession>
<feature type="domain" description="HTH merR-type" evidence="2">
    <location>
        <begin position="1"/>
        <end position="70"/>
    </location>
</feature>
<dbReference type="PANTHER" id="PTHR30204">
    <property type="entry name" value="REDOX-CYCLING DRUG-SENSING TRANSCRIPTIONAL ACTIVATOR SOXR"/>
    <property type="match status" value="1"/>
</dbReference>
<dbReference type="GO" id="GO:0003700">
    <property type="term" value="F:DNA-binding transcription factor activity"/>
    <property type="evidence" value="ECO:0007669"/>
    <property type="project" value="InterPro"/>
</dbReference>
<dbReference type="InterPro" id="IPR009061">
    <property type="entry name" value="DNA-bd_dom_put_sf"/>
</dbReference>
<dbReference type="Gene3D" id="1.10.1660.10">
    <property type="match status" value="1"/>
</dbReference>
<dbReference type="CDD" id="cd04780">
    <property type="entry name" value="HTH_MerR-like_sg5"/>
    <property type="match status" value="1"/>
</dbReference>
<name>A0A0A0K1H8_9MICO</name>
<protein>
    <submittedName>
        <fullName evidence="3">MerR family transcriptional regulator</fullName>
    </submittedName>
</protein>
<dbReference type="AlphaFoldDB" id="A0A0A0K1H8"/>
<sequence length="210" mass="23159">MRLAELSDATGVAVATLKYYQREGLLHPGRALSRTQADYDATHVERVRLVRALTEVGGMSLARVKRVVDVLASPGEDRLHVLEAAQRTLAGDGTGVPACDDDVVVPRGRVHEWMDRRGWEVDPADPFIEDLERAWAACDSVGIGLDEERMDRYADHMEGVADVDVRSVPSEAEAAVRHVVLGTVLVDPVLVALRRLAQQHVSRTIERTRP</sequence>
<dbReference type="SUPFAM" id="SSF46955">
    <property type="entry name" value="Putative DNA-binding domain"/>
    <property type="match status" value="1"/>
</dbReference>
<reference evidence="3 4" key="1">
    <citation type="submission" date="2013-08" db="EMBL/GenBank/DDBJ databases">
        <title>The genome sequence of Knoellia aerolata.</title>
        <authorList>
            <person name="Zhu W."/>
            <person name="Wang G."/>
        </authorList>
    </citation>
    <scope>NUCLEOTIDE SEQUENCE [LARGE SCALE GENOMIC DNA]</scope>
    <source>
        <strain evidence="3 4">DSM 18566</strain>
    </source>
</reference>
<dbReference type="SMART" id="SM00422">
    <property type="entry name" value="HTH_MERR"/>
    <property type="match status" value="1"/>
</dbReference>
<dbReference type="GO" id="GO:0003677">
    <property type="term" value="F:DNA binding"/>
    <property type="evidence" value="ECO:0007669"/>
    <property type="project" value="UniProtKB-KW"/>
</dbReference>
<dbReference type="Pfam" id="PF13411">
    <property type="entry name" value="MerR_1"/>
    <property type="match status" value="1"/>
</dbReference>